<sequence length="132" mass="15142">MPGLDPSEVRRSSIVKGKESRNMVNLPRHVVSRTSTVITSFLRRNPVPCFGVPFAGLCCFMYSMDFDGRWERRNSEATKDIKESSEELSYLRKRRTELEAGIERLEEEIMKGGETGRVRKGSGRHEAWGWFG</sequence>
<reference evidence="2" key="1">
    <citation type="journal article" date="2019" name="Curr. Biol.">
        <title>Genome Sequence of Striga asiatica Provides Insight into the Evolution of Plant Parasitism.</title>
        <authorList>
            <person name="Yoshida S."/>
            <person name="Kim S."/>
            <person name="Wafula E.K."/>
            <person name="Tanskanen J."/>
            <person name="Kim Y.M."/>
            <person name="Honaas L."/>
            <person name="Yang Z."/>
            <person name="Spallek T."/>
            <person name="Conn C.E."/>
            <person name="Ichihashi Y."/>
            <person name="Cheong K."/>
            <person name="Cui S."/>
            <person name="Der J.P."/>
            <person name="Gundlach H."/>
            <person name="Jiao Y."/>
            <person name="Hori C."/>
            <person name="Ishida J.K."/>
            <person name="Kasahara H."/>
            <person name="Kiba T."/>
            <person name="Kim M.S."/>
            <person name="Koo N."/>
            <person name="Laohavisit A."/>
            <person name="Lee Y.H."/>
            <person name="Lumba S."/>
            <person name="McCourt P."/>
            <person name="Mortimer J.C."/>
            <person name="Mutuku J.M."/>
            <person name="Nomura T."/>
            <person name="Sasaki-Sekimoto Y."/>
            <person name="Seto Y."/>
            <person name="Wang Y."/>
            <person name="Wakatake T."/>
            <person name="Sakakibara H."/>
            <person name="Demura T."/>
            <person name="Yamaguchi S."/>
            <person name="Yoneyama K."/>
            <person name="Manabe R.I."/>
            <person name="Nelson D.C."/>
            <person name="Schulman A.H."/>
            <person name="Timko M.P."/>
            <person name="dePamphilis C.W."/>
            <person name="Choi D."/>
            <person name="Shirasu K."/>
        </authorList>
    </citation>
    <scope>NUCLEOTIDE SEQUENCE [LARGE SCALE GENOMIC DNA]</scope>
    <source>
        <strain evidence="2">cv. UVA1</strain>
    </source>
</reference>
<dbReference type="OrthoDB" id="10519416at2759"/>
<dbReference type="Proteomes" id="UP000325081">
    <property type="component" value="Unassembled WGS sequence"/>
</dbReference>
<evidence type="ECO:0000313" key="1">
    <source>
        <dbReference type="EMBL" id="GER31585.1"/>
    </source>
</evidence>
<organism evidence="1 2">
    <name type="scientific">Striga asiatica</name>
    <name type="common">Asiatic witchweed</name>
    <name type="synonym">Buchnera asiatica</name>
    <dbReference type="NCBI Taxonomy" id="4170"/>
    <lineage>
        <taxon>Eukaryota</taxon>
        <taxon>Viridiplantae</taxon>
        <taxon>Streptophyta</taxon>
        <taxon>Embryophyta</taxon>
        <taxon>Tracheophyta</taxon>
        <taxon>Spermatophyta</taxon>
        <taxon>Magnoliopsida</taxon>
        <taxon>eudicotyledons</taxon>
        <taxon>Gunneridae</taxon>
        <taxon>Pentapetalae</taxon>
        <taxon>asterids</taxon>
        <taxon>lamiids</taxon>
        <taxon>Lamiales</taxon>
        <taxon>Orobanchaceae</taxon>
        <taxon>Buchnereae</taxon>
        <taxon>Striga</taxon>
    </lineage>
</organism>
<name>A0A5A7PFA6_STRAF</name>
<dbReference type="AlphaFoldDB" id="A0A5A7PFA6"/>
<accession>A0A5A7PFA6</accession>
<comment type="caution">
    <text evidence="1">The sequence shown here is derived from an EMBL/GenBank/DDBJ whole genome shotgun (WGS) entry which is preliminary data.</text>
</comment>
<keyword evidence="2" id="KW-1185">Reference proteome</keyword>
<dbReference type="EMBL" id="BKCP01004505">
    <property type="protein sequence ID" value="GER31585.1"/>
    <property type="molecule type" value="Genomic_DNA"/>
</dbReference>
<protein>
    <submittedName>
        <fullName evidence="1">3-bisphosphoglycerate-independent phosphoglycerate mutase</fullName>
    </submittedName>
</protein>
<gene>
    <name evidence="1" type="ORF">STAS_07610</name>
</gene>
<proteinExistence type="predicted"/>
<evidence type="ECO:0000313" key="2">
    <source>
        <dbReference type="Proteomes" id="UP000325081"/>
    </source>
</evidence>